<dbReference type="PANTHER" id="PTHR28630:SF3">
    <property type="entry name" value="PEROXIREDOXIN-LIKE 2C"/>
    <property type="match status" value="1"/>
</dbReference>
<proteinExistence type="predicted"/>
<dbReference type="Gene3D" id="3.40.30.10">
    <property type="entry name" value="Glutaredoxin"/>
    <property type="match status" value="1"/>
</dbReference>
<dbReference type="SUPFAM" id="SSF52833">
    <property type="entry name" value="Thioredoxin-like"/>
    <property type="match status" value="1"/>
</dbReference>
<sequence>MDVSSPLRNSTAGYVYDPLTDAELGYISDPGSSISHSQASVFGPTSPAARTATHARSHTIADGLTCDSIASSRTGCEIARPSTASSPSFLAFDEHALPTPRQLMDAASCFVIAENGLRVPFGELFRDQKTIIIFVRHFWCPLCQDYMFSVARNVNLKLLKQADVNLVVIGNGSYNIIKSYRQIFRAPFTFYTDPSLRLHTALGMTLRVLEPKSQRKRGGYVRHGHVSGIAMVFKNALRVGMPVWEKGGDPTQLGGEFILGPGLTASYAHRMPNARSHAPIMHVLAAAGIDVQCEMPVLAADAVGRTSVPPVDEEKWMEERRLSLARIRERKLARRMGVAFPSCLEVECDGRQVVLPKVELPGPLCRSDSIEEEKEEDVEKEMHQEDSPVETKSMTRHVGENISRSNSTSEDEDTETASVGSRTMTESDSGSDRTKAEEVEPHLLQDKAAVLADLDDPSTLQTVSL</sequence>
<feature type="region of interest" description="Disordered" evidence="1">
    <location>
        <begin position="364"/>
        <end position="465"/>
    </location>
</feature>
<dbReference type="InterPro" id="IPR036249">
    <property type="entry name" value="Thioredoxin-like_sf"/>
</dbReference>
<organism evidence="2 3">
    <name type="scientific">Paxillus involutus ATCC 200175</name>
    <dbReference type="NCBI Taxonomy" id="664439"/>
    <lineage>
        <taxon>Eukaryota</taxon>
        <taxon>Fungi</taxon>
        <taxon>Dikarya</taxon>
        <taxon>Basidiomycota</taxon>
        <taxon>Agaricomycotina</taxon>
        <taxon>Agaricomycetes</taxon>
        <taxon>Agaricomycetidae</taxon>
        <taxon>Boletales</taxon>
        <taxon>Paxilineae</taxon>
        <taxon>Paxillaceae</taxon>
        <taxon>Paxillus</taxon>
    </lineage>
</organism>
<dbReference type="EMBL" id="KN819352">
    <property type="protein sequence ID" value="KIJ13393.1"/>
    <property type="molecule type" value="Genomic_DNA"/>
</dbReference>
<evidence type="ECO:0000313" key="2">
    <source>
        <dbReference type="EMBL" id="KIJ13393.1"/>
    </source>
</evidence>
<reference evidence="2 3" key="1">
    <citation type="submission" date="2014-06" db="EMBL/GenBank/DDBJ databases">
        <authorList>
            <consortium name="DOE Joint Genome Institute"/>
            <person name="Kuo A."/>
            <person name="Kohler A."/>
            <person name="Nagy L.G."/>
            <person name="Floudas D."/>
            <person name="Copeland A."/>
            <person name="Barry K.W."/>
            <person name="Cichocki N."/>
            <person name="Veneault-Fourrey C."/>
            <person name="LaButti K."/>
            <person name="Lindquist E.A."/>
            <person name="Lipzen A."/>
            <person name="Lundell T."/>
            <person name="Morin E."/>
            <person name="Murat C."/>
            <person name="Sun H."/>
            <person name="Tunlid A."/>
            <person name="Henrissat B."/>
            <person name="Grigoriev I.V."/>
            <person name="Hibbett D.S."/>
            <person name="Martin F."/>
            <person name="Nordberg H.P."/>
            <person name="Cantor M.N."/>
            <person name="Hua S.X."/>
        </authorList>
    </citation>
    <scope>NUCLEOTIDE SEQUENCE [LARGE SCALE GENOMIC DNA]</scope>
    <source>
        <strain evidence="2 3">ATCC 200175</strain>
    </source>
</reference>
<accession>A0A0C9TSX1</accession>
<dbReference type="PANTHER" id="PTHR28630">
    <property type="match status" value="1"/>
</dbReference>
<dbReference type="CDD" id="cd02970">
    <property type="entry name" value="PRX_like2"/>
    <property type="match status" value="1"/>
</dbReference>
<dbReference type="HOGENOM" id="CLU_588055_0_0_1"/>
<keyword evidence="3" id="KW-1185">Reference proteome</keyword>
<dbReference type="Pfam" id="PF13911">
    <property type="entry name" value="AhpC-TSA_2"/>
    <property type="match status" value="1"/>
</dbReference>
<protein>
    <submittedName>
        <fullName evidence="2">Uncharacterized protein</fullName>
    </submittedName>
</protein>
<dbReference type="InterPro" id="IPR032801">
    <property type="entry name" value="PXL2A/B/C"/>
</dbReference>
<dbReference type="Proteomes" id="UP000053647">
    <property type="component" value="Unassembled WGS sequence"/>
</dbReference>
<name>A0A0C9TSX1_PAXIN</name>
<evidence type="ECO:0000256" key="1">
    <source>
        <dbReference type="SAM" id="MobiDB-lite"/>
    </source>
</evidence>
<feature type="compositionally biased region" description="Polar residues" evidence="1">
    <location>
        <begin position="416"/>
        <end position="428"/>
    </location>
</feature>
<evidence type="ECO:0000313" key="3">
    <source>
        <dbReference type="Proteomes" id="UP000053647"/>
    </source>
</evidence>
<feature type="compositionally biased region" description="Basic and acidic residues" evidence="1">
    <location>
        <begin position="430"/>
        <end position="445"/>
    </location>
</feature>
<feature type="compositionally biased region" description="Acidic residues" evidence="1">
    <location>
        <begin position="370"/>
        <end position="379"/>
    </location>
</feature>
<dbReference type="AlphaFoldDB" id="A0A0C9TSX1"/>
<gene>
    <name evidence="2" type="ORF">PAXINDRAFT_81053</name>
</gene>
<reference evidence="3" key="2">
    <citation type="submission" date="2015-01" db="EMBL/GenBank/DDBJ databases">
        <title>Evolutionary Origins and Diversification of the Mycorrhizal Mutualists.</title>
        <authorList>
            <consortium name="DOE Joint Genome Institute"/>
            <consortium name="Mycorrhizal Genomics Consortium"/>
            <person name="Kohler A."/>
            <person name="Kuo A."/>
            <person name="Nagy L.G."/>
            <person name="Floudas D."/>
            <person name="Copeland A."/>
            <person name="Barry K.W."/>
            <person name="Cichocki N."/>
            <person name="Veneault-Fourrey C."/>
            <person name="LaButti K."/>
            <person name="Lindquist E.A."/>
            <person name="Lipzen A."/>
            <person name="Lundell T."/>
            <person name="Morin E."/>
            <person name="Murat C."/>
            <person name="Riley R."/>
            <person name="Ohm R."/>
            <person name="Sun H."/>
            <person name="Tunlid A."/>
            <person name="Henrissat B."/>
            <person name="Grigoriev I.V."/>
            <person name="Hibbett D.S."/>
            <person name="Martin F."/>
        </authorList>
    </citation>
    <scope>NUCLEOTIDE SEQUENCE [LARGE SCALE GENOMIC DNA]</scope>
    <source>
        <strain evidence="3">ATCC 200175</strain>
    </source>
</reference>
<dbReference type="OrthoDB" id="40334at2759"/>